<proteinExistence type="predicted"/>
<dbReference type="InterPro" id="IPR051232">
    <property type="entry name" value="ARID/SWI1_ChromRemod"/>
</dbReference>
<name>A0A6P6MVS5_CARAU</name>
<evidence type="ECO:0000256" key="2">
    <source>
        <dbReference type="ARBA" id="ARBA00023015"/>
    </source>
</evidence>
<evidence type="ECO:0000256" key="6">
    <source>
        <dbReference type="ARBA" id="ARBA00023242"/>
    </source>
</evidence>
<comment type="subcellular location">
    <subcellularLocation>
        <location evidence="1">Nucleus</location>
    </subcellularLocation>
</comment>
<organism evidence="9 10">
    <name type="scientific">Carassius auratus</name>
    <name type="common">Goldfish</name>
    <dbReference type="NCBI Taxonomy" id="7957"/>
    <lineage>
        <taxon>Eukaryota</taxon>
        <taxon>Metazoa</taxon>
        <taxon>Chordata</taxon>
        <taxon>Craniata</taxon>
        <taxon>Vertebrata</taxon>
        <taxon>Euteleostomi</taxon>
        <taxon>Actinopterygii</taxon>
        <taxon>Neopterygii</taxon>
        <taxon>Teleostei</taxon>
        <taxon>Ostariophysi</taxon>
        <taxon>Cypriniformes</taxon>
        <taxon>Cyprinidae</taxon>
        <taxon>Cyprininae</taxon>
        <taxon>Carassius</taxon>
    </lineage>
</organism>
<dbReference type="InterPro" id="IPR036431">
    <property type="entry name" value="ARID_dom_sf"/>
</dbReference>
<evidence type="ECO:0000256" key="7">
    <source>
        <dbReference type="SAM" id="MobiDB-lite"/>
    </source>
</evidence>
<feature type="region of interest" description="Disordered" evidence="7">
    <location>
        <begin position="1"/>
        <end position="71"/>
    </location>
</feature>
<feature type="compositionally biased region" description="Polar residues" evidence="7">
    <location>
        <begin position="364"/>
        <end position="376"/>
    </location>
</feature>
<keyword evidence="2" id="KW-0805">Transcription regulation</keyword>
<evidence type="ECO:0000313" key="10">
    <source>
        <dbReference type="RefSeq" id="XP_026100146.1"/>
    </source>
</evidence>
<dbReference type="GO" id="GO:0000976">
    <property type="term" value="F:transcription cis-regulatory region binding"/>
    <property type="evidence" value="ECO:0007669"/>
    <property type="project" value="TreeGrafter"/>
</dbReference>
<sequence>MMVSSPAPPQEIQSSVLDPRGEVDVGEGELEDCEEQKQELNSPNQTSREMENMVSTNSSEEGPRTDKSESEERTFVTNLYCFMKERGTPIERIPHLGFKQINLWKIYKAVETLGGYDAVTVRRLWKNVYDELGGSPGSTSAATCTRRHYERLVLPFERQLRGEEDKPLPPSKPRKQYKRSPENRGSKPESKKKRKMEREECEEKMGSDHHCERGMCSHHSPWLASSDRLDSDQSSVVSVHGPHPGTCSRENPLLNTPTPTEVISPLEKKKRLAQASLTIPASGALEDGAELERPSVIQLSHCSQSPVCPSSTRTRHSSDGSPLPVSSPSGSLSRSPSPCSVSSEDCIAVPTQKSSSKDTESKTPSHMSALPTSKAASTGVCKPLGCYPSSKELVNYHRNHYRDFLPGGQLHSEKTQRSLSPWTLDGKSSTRLTSYRMPSPAYTKPCWVPHASSFSKVLPRDPCRPVSLQHTFKPHMSYPQHLLKRPITDDAYLKKIPMGSPHRIMDRKEKAKTELPKPLPTQQFFYHPHAGVAVPYLPRARADLTEQLKALPLQHVFLPTHLTIPPSQTHSMHCPPVGTPFPGSYEAALSSYPYPLPIWHPPAGYNMAGLQPY</sequence>
<feature type="compositionally biased region" description="Polar residues" evidence="7">
    <location>
        <begin position="417"/>
        <end position="426"/>
    </location>
</feature>
<dbReference type="PANTHER" id="PTHR13964:SF25">
    <property type="entry name" value="AT-RICH INTERACTIVE DOMAIN-CONTAINING PROTEIN 5A"/>
    <property type="match status" value="1"/>
</dbReference>
<feature type="region of interest" description="Disordered" evidence="7">
    <location>
        <begin position="302"/>
        <end position="377"/>
    </location>
</feature>
<feature type="region of interest" description="Disordered" evidence="7">
    <location>
        <begin position="226"/>
        <end position="260"/>
    </location>
</feature>
<dbReference type="Pfam" id="PF01388">
    <property type="entry name" value="ARID"/>
    <property type="match status" value="1"/>
</dbReference>
<dbReference type="SMART" id="SM01014">
    <property type="entry name" value="ARID"/>
    <property type="match status" value="1"/>
</dbReference>
<dbReference type="GO" id="GO:0005634">
    <property type="term" value="C:nucleus"/>
    <property type="evidence" value="ECO:0007669"/>
    <property type="project" value="UniProtKB-SubCell"/>
</dbReference>
<dbReference type="PANTHER" id="PTHR13964">
    <property type="entry name" value="RBP-RELATED"/>
    <property type="match status" value="1"/>
</dbReference>
<feature type="compositionally biased region" description="Basic and acidic residues" evidence="7">
    <location>
        <begin position="158"/>
        <end position="167"/>
    </location>
</feature>
<dbReference type="Proteomes" id="UP000515129">
    <property type="component" value="Unplaced"/>
</dbReference>
<feature type="compositionally biased region" description="Acidic residues" evidence="7">
    <location>
        <begin position="24"/>
        <end position="34"/>
    </location>
</feature>
<evidence type="ECO:0000256" key="4">
    <source>
        <dbReference type="ARBA" id="ARBA00023159"/>
    </source>
</evidence>
<feature type="region of interest" description="Disordered" evidence="7">
    <location>
        <begin position="407"/>
        <end position="426"/>
    </location>
</feature>
<keyword evidence="4" id="KW-0010">Activator</keyword>
<dbReference type="InterPro" id="IPR001606">
    <property type="entry name" value="ARID_dom"/>
</dbReference>
<dbReference type="AlphaFoldDB" id="A0A6P6MVS5"/>
<feature type="domain" description="ARID" evidence="8">
    <location>
        <begin position="69"/>
        <end position="161"/>
    </location>
</feature>
<dbReference type="SUPFAM" id="SSF46774">
    <property type="entry name" value="ARID-like"/>
    <property type="match status" value="1"/>
</dbReference>
<accession>A0A6P6MVS5</accession>
<evidence type="ECO:0000256" key="1">
    <source>
        <dbReference type="ARBA" id="ARBA00004123"/>
    </source>
</evidence>
<protein>
    <submittedName>
        <fullName evidence="10">AT-rich interactive domain-containing protein 5A-like isoform X2</fullName>
    </submittedName>
</protein>
<feature type="compositionally biased region" description="Basic and acidic residues" evidence="7">
    <location>
        <begin position="61"/>
        <end position="71"/>
    </location>
</feature>
<dbReference type="RefSeq" id="XP_026100146.1">
    <property type="nucleotide sequence ID" value="XM_026244361.1"/>
</dbReference>
<feature type="compositionally biased region" description="Low complexity" evidence="7">
    <location>
        <begin position="319"/>
        <end position="343"/>
    </location>
</feature>
<dbReference type="GO" id="GO:0006357">
    <property type="term" value="P:regulation of transcription by RNA polymerase II"/>
    <property type="evidence" value="ECO:0007669"/>
    <property type="project" value="TreeGrafter"/>
</dbReference>
<feature type="compositionally biased region" description="Polar residues" evidence="7">
    <location>
        <begin position="41"/>
        <end position="60"/>
    </location>
</feature>
<dbReference type="GeneID" id="113070996"/>
<keyword evidence="9" id="KW-1185">Reference proteome</keyword>
<evidence type="ECO:0000313" key="9">
    <source>
        <dbReference type="Proteomes" id="UP000515129"/>
    </source>
</evidence>
<dbReference type="PROSITE" id="PS51011">
    <property type="entry name" value="ARID"/>
    <property type="match status" value="1"/>
</dbReference>
<feature type="region of interest" description="Disordered" evidence="7">
    <location>
        <begin position="158"/>
        <end position="213"/>
    </location>
</feature>
<reference evidence="10" key="1">
    <citation type="submission" date="2025-08" db="UniProtKB">
        <authorList>
            <consortium name="RefSeq"/>
        </authorList>
    </citation>
    <scope>IDENTIFICATION</scope>
    <source>
        <strain evidence="10">Wakin</strain>
        <tissue evidence="10">Muscle</tissue>
    </source>
</reference>
<feature type="compositionally biased region" description="Polar residues" evidence="7">
    <location>
        <begin position="302"/>
        <end position="312"/>
    </location>
</feature>
<dbReference type="CDD" id="cd16884">
    <property type="entry name" value="ARID_ARID5A"/>
    <property type="match status" value="1"/>
</dbReference>
<keyword evidence="3" id="KW-0238">DNA-binding</keyword>
<dbReference type="Gene3D" id="1.10.150.60">
    <property type="entry name" value="ARID DNA-binding domain"/>
    <property type="match status" value="1"/>
</dbReference>
<feature type="compositionally biased region" description="Basic and acidic residues" evidence="7">
    <location>
        <begin position="196"/>
        <end position="213"/>
    </location>
</feature>
<evidence type="ECO:0000259" key="8">
    <source>
        <dbReference type="PROSITE" id="PS51011"/>
    </source>
</evidence>
<gene>
    <name evidence="10" type="primary">LOC113070996</name>
</gene>
<evidence type="ECO:0000256" key="3">
    <source>
        <dbReference type="ARBA" id="ARBA00023125"/>
    </source>
</evidence>
<keyword evidence="6" id="KW-0539">Nucleus</keyword>
<dbReference type="FunFam" id="1.10.150.60:FF:000004">
    <property type="entry name" value="AT-rich interactive domain-containing protein 5B"/>
    <property type="match status" value="1"/>
</dbReference>
<evidence type="ECO:0000256" key="5">
    <source>
        <dbReference type="ARBA" id="ARBA00023163"/>
    </source>
</evidence>
<dbReference type="SMART" id="SM00501">
    <property type="entry name" value="BRIGHT"/>
    <property type="match status" value="1"/>
</dbReference>
<feature type="compositionally biased region" description="Basic and acidic residues" evidence="7">
    <location>
        <begin position="179"/>
        <end position="189"/>
    </location>
</feature>
<dbReference type="OrthoDB" id="1938591at2759"/>
<keyword evidence="5" id="KW-0804">Transcription</keyword>